<gene>
    <name evidence="1" type="ORF">EVAR_69985_1</name>
</gene>
<keyword evidence="2" id="KW-1185">Reference proteome</keyword>
<accession>A0A4C1ZF69</accession>
<organism evidence="1 2">
    <name type="scientific">Eumeta variegata</name>
    <name type="common">Bagworm moth</name>
    <name type="synonym">Eumeta japonica</name>
    <dbReference type="NCBI Taxonomy" id="151549"/>
    <lineage>
        <taxon>Eukaryota</taxon>
        <taxon>Metazoa</taxon>
        <taxon>Ecdysozoa</taxon>
        <taxon>Arthropoda</taxon>
        <taxon>Hexapoda</taxon>
        <taxon>Insecta</taxon>
        <taxon>Pterygota</taxon>
        <taxon>Neoptera</taxon>
        <taxon>Endopterygota</taxon>
        <taxon>Lepidoptera</taxon>
        <taxon>Glossata</taxon>
        <taxon>Ditrysia</taxon>
        <taxon>Tineoidea</taxon>
        <taxon>Psychidae</taxon>
        <taxon>Oiketicinae</taxon>
        <taxon>Eumeta</taxon>
    </lineage>
</organism>
<reference evidence="1 2" key="1">
    <citation type="journal article" date="2019" name="Commun. Biol.">
        <title>The bagworm genome reveals a unique fibroin gene that provides high tensile strength.</title>
        <authorList>
            <person name="Kono N."/>
            <person name="Nakamura H."/>
            <person name="Ohtoshi R."/>
            <person name="Tomita M."/>
            <person name="Numata K."/>
            <person name="Arakawa K."/>
        </authorList>
    </citation>
    <scope>NUCLEOTIDE SEQUENCE [LARGE SCALE GENOMIC DNA]</scope>
</reference>
<protein>
    <submittedName>
        <fullName evidence="1">Uncharacterized protein</fullName>
    </submittedName>
</protein>
<evidence type="ECO:0000313" key="1">
    <source>
        <dbReference type="EMBL" id="GBP85724.1"/>
    </source>
</evidence>
<sequence>MADQITMRISLGGIGAYWTTLSDGSRIFFMRRWTLASSAAVRGQLKAPEVRAHASQQNALPRSGLACQRRGVLELCQASAGARSLNAGWHAAPHSDMATSLFLYKYGNL</sequence>
<name>A0A4C1ZF69_EUMVA</name>
<evidence type="ECO:0000313" key="2">
    <source>
        <dbReference type="Proteomes" id="UP000299102"/>
    </source>
</evidence>
<comment type="caution">
    <text evidence="1">The sequence shown here is derived from an EMBL/GenBank/DDBJ whole genome shotgun (WGS) entry which is preliminary data.</text>
</comment>
<proteinExistence type="predicted"/>
<dbReference type="Proteomes" id="UP000299102">
    <property type="component" value="Unassembled WGS sequence"/>
</dbReference>
<dbReference type="EMBL" id="BGZK01001755">
    <property type="protein sequence ID" value="GBP85724.1"/>
    <property type="molecule type" value="Genomic_DNA"/>
</dbReference>
<dbReference type="AlphaFoldDB" id="A0A4C1ZF69"/>